<evidence type="ECO:0000256" key="4">
    <source>
        <dbReference type="ARBA" id="ARBA00012827"/>
    </source>
</evidence>
<evidence type="ECO:0000256" key="3">
    <source>
        <dbReference type="ARBA" id="ARBA00007424"/>
    </source>
</evidence>
<evidence type="ECO:0000256" key="6">
    <source>
        <dbReference type="ARBA" id="ARBA00022619"/>
    </source>
</evidence>
<evidence type="ECO:0000313" key="10">
    <source>
        <dbReference type="Proteomes" id="UP000033066"/>
    </source>
</evidence>
<evidence type="ECO:0000256" key="2">
    <source>
        <dbReference type="ARBA" id="ARBA00004887"/>
    </source>
</evidence>
<comment type="pathway">
    <text evidence="2">Cofactor biosynthesis; riboflavin biosynthesis; riboflavin from 2-hydroxy-3-oxobutyl phosphate and 5-amino-6-(D-ribitylamino)uracil: step 2/2.</text>
</comment>
<dbReference type="InterPro" id="IPR002180">
    <property type="entry name" value="LS/RS"/>
</dbReference>
<dbReference type="CDD" id="cd09210">
    <property type="entry name" value="Riboflavin_synthase_archaeal"/>
    <property type="match status" value="1"/>
</dbReference>
<dbReference type="GO" id="GO:0009349">
    <property type="term" value="C:riboflavin synthase complex"/>
    <property type="evidence" value="ECO:0007669"/>
    <property type="project" value="InterPro"/>
</dbReference>
<dbReference type="SUPFAM" id="SSF52121">
    <property type="entry name" value="Lumazine synthase"/>
    <property type="match status" value="1"/>
</dbReference>
<keyword evidence="7 9" id="KW-0808">Transferase</keyword>
<dbReference type="HOGENOM" id="CLU_1682776_0_0_2"/>
<keyword evidence="10" id="KW-1185">Reference proteome</keyword>
<dbReference type="InterPro" id="IPR036467">
    <property type="entry name" value="LS/RS_sf"/>
</dbReference>
<dbReference type="Proteomes" id="UP000033066">
    <property type="component" value="Chromosome"/>
</dbReference>
<evidence type="ECO:0000256" key="8">
    <source>
        <dbReference type="NCBIfam" id="TIGR01506"/>
    </source>
</evidence>
<dbReference type="KEGG" id="mbak:MSBR3_2449"/>
<dbReference type="AlphaFoldDB" id="A0A0E3SN73"/>
<dbReference type="PATRIC" id="fig|1434107.4.peg.3102"/>
<sequence length="191" mass="21302">MIEPEKDKVIDLDTGRTISIGSFHESPEKILTEILIYMPTIGIADTTFARYDMGRAAIDEIQKNVSVKIKRVTVPGIKDLPVAAKKLIEEEGCDIVMALGMPGAKEQDKICAHEASQGIIMAQLMTNTHIIEVFVHENEGKDEKELAFLMDRRTREHALNVIKLLFKPEKLIREAGTGQRQGFEDAGSLRS</sequence>
<dbReference type="STRING" id="1434107.MSBR3_2449"/>
<dbReference type="NCBIfam" id="TIGR01506">
    <property type="entry name" value="ribC_arch"/>
    <property type="match status" value="1"/>
</dbReference>
<keyword evidence="6" id="KW-0686">Riboflavin biosynthesis</keyword>
<evidence type="ECO:0000256" key="1">
    <source>
        <dbReference type="ARBA" id="ARBA00000968"/>
    </source>
</evidence>
<dbReference type="GO" id="GO:0004746">
    <property type="term" value="F:riboflavin synthase activity"/>
    <property type="evidence" value="ECO:0007669"/>
    <property type="project" value="UniProtKB-UniRule"/>
</dbReference>
<protein>
    <recommendedName>
        <fullName evidence="5 8">Riboflavin synthase</fullName>
        <ecNumber evidence="4 8">2.5.1.9</ecNumber>
    </recommendedName>
</protein>
<dbReference type="EC" id="2.5.1.9" evidence="4 8"/>
<accession>A0A0E3SN73</accession>
<gene>
    <name evidence="9" type="ORF">MSBR3_2449</name>
</gene>
<name>A0A0E3SN73_METBA</name>
<evidence type="ECO:0000256" key="7">
    <source>
        <dbReference type="ARBA" id="ARBA00022679"/>
    </source>
</evidence>
<comment type="similarity">
    <text evidence="3">Belongs to the DMRL synthase family.</text>
</comment>
<comment type="catalytic activity">
    <reaction evidence="1">
        <text>2 6,7-dimethyl-8-(1-D-ribityl)lumazine + H(+) = 5-amino-6-(D-ribitylamino)uracil + riboflavin</text>
        <dbReference type="Rhea" id="RHEA:20772"/>
        <dbReference type="ChEBI" id="CHEBI:15378"/>
        <dbReference type="ChEBI" id="CHEBI:15934"/>
        <dbReference type="ChEBI" id="CHEBI:57986"/>
        <dbReference type="ChEBI" id="CHEBI:58201"/>
        <dbReference type="EC" id="2.5.1.9"/>
    </reaction>
</comment>
<dbReference type="Gene3D" id="3.40.50.960">
    <property type="entry name" value="Lumazine/riboflavin synthase"/>
    <property type="match status" value="1"/>
</dbReference>
<evidence type="ECO:0000256" key="5">
    <source>
        <dbReference type="ARBA" id="ARBA00013950"/>
    </source>
</evidence>
<dbReference type="Pfam" id="PF00885">
    <property type="entry name" value="DMRL_synthase"/>
    <property type="match status" value="1"/>
</dbReference>
<dbReference type="InterPro" id="IPR006399">
    <property type="entry name" value="Ribfl_synth_arc"/>
</dbReference>
<reference evidence="9" key="1">
    <citation type="submission" date="2014-07" db="EMBL/GenBank/DDBJ databases">
        <title>Methanogenic archaea and the global carbon cycle.</title>
        <authorList>
            <person name="Henriksen J.R."/>
            <person name="Luke J."/>
            <person name="Reinhart S."/>
            <person name="Benedict M.N."/>
            <person name="Youngblut N.D."/>
            <person name="Metcalf M.E."/>
            <person name="Whitaker R.J."/>
            <person name="Metcalf W.W."/>
        </authorList>
    </citation>
    <scope>NUCLEOTIDE SEQUENCE [LARGE SCALE GENOMIC DNA]</scope>
    <source>
        <strain evidence="9">3</strain>
    </source>
</reference>
<evidence type="ECO:0000313" key="9">
    <source>
        <dbReference type="EMBL" id="AKB83027.1"/>
    </source>
</evidence>
<proteinExistence type="inferred from homology"/>
<dbReference type="EMBL" id="CP009517">
    <property type="protein sequence ID" value="AKB83027.1"/>
    <property type="molecule type" value="Genomic_DNA"/>
</dbReference>
<dbReference type="GO" id="GO:0009231">
    <property type="term" value="P:riboflavin biosynthetic process"/>
    <property type="evidence" value="ECO:0007669"/>
    <property type="project" value="UniProtKB-UniPathway"/>
</dbReference>
<dbReference type="UniPathway" id="UPA00275">
    <property type="reaction ID" value="UER00405"/>
</dbReference>
<organism evidence="9 10">
    <name type="scientific">Methanosarcina barkeri 3</name>
    <dbReference type="NCBI Taxonomy" id="1434107"/>
    <lineage>
        <taxon>Archaea</taxon>
        <taxon>Methanobacteriati</taxon>
        <taxon>Methanobacteriota</taxon>
        <taxon>Stenosarchaea group</taxon>
        <taxon>Methanomicrobia</taxon>
        <taxon>Methanosarcinales</taxon>
        <taxon>Methanosarcinaceae</taxon>
        <taxon>Methanosarcina</taxon>
    </lineage>
</organism>